<dbReference type="InterPro" id="IPR014044">
    <property type="entry name" value="CAP_dom"/>
</dbReference>
<dbReference type="CDD" id="cd05379">
    <property type="entry name" value="CAP_bacterial"/>
    <property type="match status" value="1"/>
</dbReference>
<evidence type="ECO:0000313" key="2">
    <source>
        <dbReference type="EMBL" id="CAG9315894.1"/>
    </source>
</evidence>
<dbReference type="Gene3D" id="3.40.33.10">
    <property type="entry name" value="CAP"/>
    <property type="match status" value="1"/>
</dbReference>
<protein>
    <recommendedName>
        <fullName evidence="1">SCP domain-containing protein</fullName>
    </recommendedName>
</protein>
<accession>A0AAU9J5F3</accession>
<feature type="domain" description="SCP" evidence="1">
    <location>
        <begin position="62"/>
        <end position="177"/>
    </location>
</feature>
<dbReference type="PANTHER" id="PTHR31157">
    <property type="entry name" value="SCP DOMAIN-CONTAINING PROTEIN"/>
    <property type="match status" value="1"/>
</dbReference>
<keyword evidence="3" id="KW-1185">Reference proteome</keyword>
<evidence type="ECO:0000313" key="3">
    <source>
        <dbReference type="Proteomes" id="UP001162131"/>
    </source>
</evidence>
<dbReference type="Pfam" id="PF00188">
    <property type="entry name" value="CAP"/>
    <property type="match status" value="1"/>
</dbReference>
<dbReference type="SUPFAM" id="SSF55797">
    <property type="entry name" value="PR-1-like"/>
    <property type="match status" value="1"/>
</dbReference>
<proteinExistence type="predicted"/>
<dbReference type="EMBL" id="CAJZBQ010000014">
    <property type="protein sequence ID" value="CAG9315894.1"/>
    <property type="molecule type" value="Genomic_DNA"/>
</dbReference>
<dbReference type="PANTHER" id="PTHR31157:SF1">
    <property type="entry name" value="SCP DOMAIN-CONTAINING PROTEIN"/>
    <property type="match status" value="1"/>
</dbReference>
<dbReference type="Proteomes" id="UP001162131">
    <property type="component" value="Unassembled WGS sequence"/>
</dbReference>
<organism evidence="2 3">
    <name type="scientific">Blepharisma stoltei</name>
    <dbReference type="NCBI Taxonomy" id="1481888"/>
    <lineage>
        <taxon>Eukaryota</taxon>
        <taxon>Sar</taxon>
        <taxon>Alveolata</taxon>
        <taxon>Ciliophora</taxon>
        <taxon>Postciliodesmatophora</taxon>
        <taxon>Heterotrichea</taxon>
        <taxon>Heterotrichida</taxon>
        <taxon>Blepharismidae</taxon>
        <taxon>Blepharisma</taxon>
    </lineage>
</organism>
<sequence>MENFEKIISDAFEYINLARTNPSRFAEIVEGNLENYKTHNLYHREGDVPVITKEGKGPANELIETLRRSRPVKPLKISLGLSKAAQSWANFSWNQNIIGHFTPSSNSLSDRLDPFGKWSECVTEALDYGSLTGYEVIHSFLVDDGIESREHRINFLSGNFKKIGIGCGPHDNTKSVTVILLAGDFIDNPQMPNVEVPSGGIKNNWEVGSWIDGALKLTCDITTDIEDDKLIKTIKRFWEMGDGSSFINEDVIVSDKGDYSGSP</sequence>
<dbReference type="AlphaFoldDB" id="A0AAU9J5F3"/>
<reference evidence="2" key="1">
    <citation type="submission" date="2021-09" db="EMBL/GenBank/DDBJ databases">
        <authorList>
            <consortium name="AG Swart"/>
            <person name="Singh M."/>
            <person name="Singh A."/>
            <person name="Seah K."/>
            <person name="Emmerich C."/>
        </authorList>
    </citation>
    <scope>NUCLEOTIDE SEQUENCE</scope>
    <source>
        <strain evidence="2">ATCC30299</strain>
    </source>
</reference>
<gene>
    <name evidence="2" type="ORF">BSTOLATCC_MIC14638</name>
</gene>
<comment type="caution">
    <text evidence="2">The sequence shown here is derived from an EMBL/GenBank/DDBJ whole genome shotgun (WGS) entry which is preliminary data.</text>
</comment>
<evidence type="ECO:0000259" key="1">
    <source>
        <dbReference type="Pfam" id="PF00188"/>
    </source>
</evidence>
<name>A0AAU9J5F3_9CILI</name>
<dbReference type="InterPro" id="IPR035940">
    <property type="entry name" value="CAP_sf"/>
</dbReference>